<name>A0A3G9JHY0_9BACL</name>
<dbReference type="KEGG" id="pbk:Back11_59180"/>
<sequence length="55" mass="6092">MVRSSLSIISCDGLDSVMVFIVPLNRLFSLYYIVIITKLTEQETTAAQLLSLTPS</sequence>
<dbReference type="Proteomes" id="UP000275368">
    <property type="component" value="Chromosome"/>
</dbReference>
<organism evidence="1 2">
    <name type="scientific">Paenibacillus baekrokdamisoli</name>
    <dbReference type="NCBI Taxonomy" id="1712516"/>
    <lineage>
        <taxon>Bacteria</taxon>
        <taxon>Bacillati</taxon>
        <taxon>Bacillota</taxon>
        <taxon>Bacilli</taxon>
        <taxon>Bacillales</taxon>
        <taxon>Paenibacillaceae</taxon>
        <taxon>Paenibacillus</taxon>
    </lineage>
</organism>
<protein>
    <submittedName>
        <fullName evidence="1">Uncharacterized protein</fullName>
    </submittedName>
</protein>
<gene>
    <name evidence="1" type="ORF">Back11_59180</name>
</gene>
<keyword evidence="2" id="KW-1185">Reference proteome</keyword>
<dbReference type="AlphaFoldDB" id="A0A3G9JHY0"/>
<dbReference type="EMBL" id="AP019308">
    <property type="protein sequence ID" value="BBH24573.1"/>
    <property type="molecule type" value="Genomic_DNA"/>
</dbReference>
<proteinExistence type="predicted"/>
<reference evidence="1 2" key="1">
    <citation type="submission" date="2018-11" db="EMBL/GenBank/DDBJ databases">
        <title>Complete genome sequence of Paenibacillus baekrokdamisoli strain KCTC 33723.</title>
        <authorList>
            <person name="Kang S.W."/>
            <person name="Lee K.C."/>
            <person name="Kim K.K."/>
            <person name="Kim J.S."/>
            <person name="Kim D.S."/>
            <person name="Ko S.H."/>
            <person name="Yang S.H."/>
            <person name="Lee J.S."/>
        </authorList>
    </citation>
    <scope>NUCLEOTIDE SEQUENCE [LARGE SCALE GENOMIC DNA]</scope>
    <source>
        <strain evidence="1 2">KCTC 33723</strain>
    </source>
</reference>
<evidence type="ECO:0000313" key="2">
    <source>
        <dbReference type="Proteomes" id="UP000275368"/>
    </source>
</evidence>
<evidence type="ECO:0000313" key="1">
    <source>
        <dbReference type="EMBL" id="BBH24573.1"/>
    </source>
</evidence>
<accession>A0A3G9JHY0</accession>